<evidence type="ECO:0000313" key="2">
    <source>
        <dbReference type="Proteomes" id="UP000184010"/>
    </source>
</evidence>
<dbReference type="InterPro" id="IPR027396">
    <property type="entry name" value="DsrEFH-like"/>
</dbReference>
<proteinExistence type="predicted"/>
<protein>
    <submittedName>
        <fullName evidence="1">MSMEG_0572 family protein</fullName>
    </submittedName>
</protein>
<dbReference type="Proteomes" id="UP000184010">
    <property type="component" value="Unassembled WGS sequence"/>
</dbReference>
<dbReference type="NCBIfam" id="TIGR04044">
    <property type="entry name" value="MSMEG_0572_fam"/>
    <property type="match status" value="1"/>
</dbReference>
<sequence length="154" mass="16936">MAKVQIGDSLYTKNKIFPDYKAEPGQKALVQIHGMFTEASVTLIALLTATRLLRKGFETSILLYGPCGVLAASATKGYPRVGDEFYPGHLAHTQRLQQFMKEGGKVYLCQFGLGAVGFREEDLLEGVVAFDPLDTLDLALEHYKAGAFIMGTWM</sequence>
<dbReference type="RefSeq" id="WP_072774858.1">
    <property type="nucleotide sequence ID" value="NZ_FRDN01000018.1"/>
</dbReference>
<evidence type="ECO:0000313" key="1">
    <source>
        <dbReference type="EMBL" id="SHN86986.1"/>
    </source>
</evidence>
<reference evidence="2" key="1">
    <citation type="submission" date="2016-12" db="EMBL/GenBank/DDBJ databases">
        <authorList>
            <person name="Varghese N."/>
            <person name="Submissions S."/>
        </authorList>
    </citation>
    <scope>NUCLEOTIDE SEQUENCE [LARGE SCALE GENOMIC DNA]</scope>
    <source>
        <strain evidence="2">DSM 11544</strain>
    </source>
</reference>
<dbReference type="InterPro" id="IPR023847">
    <property type="entry name" value="MSMEG0572"/>
</dbReference>
<dbReference type="AlphaFoldDB" id="A0A1M7UVQ8"/>
<dbReference type="Gene3D" id="3.40.1260.10">
    <property type="entry name" value="DsrEFH-like"/>
    <property type="match status" value="1"/>
</dbReference>
<organism evidence="1 2">
    <name type="scientific">Desulfitobacterium chlororespirans DSM 11544</name>
    <dbReference type="NCBI Taxonomy" id="1121395"/>
    <lineage>
        <taxon>Bacteria</taxon>
        <taxon>Bacillati</taxon>
        <taxon>Bacillota</taxon>
        <taxon>Clostridia</taxon>
        <taxon>Eubacteriales</taxon>
        <taxon>Desulfitobacteriaceae</taxon>
        <taxon>Desulfitobacterium</taxon>
    </lineage>
</organism>
<dbReference type="SUPFAM" id="SSF75169">
    <property type="entry name" value="DsrEFH-like"/>
    <property type="match status" value="1"/>
</dbReference>
<accession>A0A1M7UVQ8</accession>
<keyword evidence="2" id="KW-1185">Reference proteome</keyword>
<dbReference type="STRING" id="1121395.SAMN02745215_04762"/>
<gene>
    <name evidence="1" type="ORF">SAMN02745215_04762</name>
</gene>
<dbReference type="EMBL" id="FRDN01000018">
    <property type="protein sequence ID" value="SHN86986.1"/>
    <property type="molecule type" value="Genomic_DNA"/>
</dbReference>
<name>A0A1M7UVQ8_9FIRM</name>